<dbReference type="PROSITE" id="PS51387">
    <property type="entry name" value="FAD_PCMH"/>
    <property type="match status" value="1"/>
</dbReference>
<accession>D3A9E6</accession>
<evidence type="ECO:0000259" key="3">
    <source>
        <dbReference type="PROSITE" id="PS51387"/>
    </source>
</evidence>
<dbReference type="SUPFAM" id="SSF56176">
    <property type="entry name" value="FAD-binding/transporter-associated domain-like"/>
    <property type="match status" value="1"/>
</dbReference>
<dbReference type="SMART" id="SM01092">
    <property type="entry name" value="CO_deh_flav_C"/>
    <property type="match status" value="1"/>
</dbReference>
<dbReference type="Proteomes" id="UP000004968">
    <property type="component" value="Unassembled WGS sequence"/>
</dbReference>
<gene>
    <name evidence="4" type="ORF">CLOSTHATH_00217</name>
</gene>
<dbReference type="GO" id="GO:0071949">
    <property type="term" value="F:FAD binding"/>
    <property type="evidence" value="ECO:0007669"/>
    <property type="project" value="InterPro"/>
</dbReference>
<dbReference type="PANTHER" id="PTHR42659:SF9">
    <property type="entry name" value="XANTHINE DEHYDROGENASE FAD-BINDING SUBUNIT XDHB-RELATED"/>
    <property type="match status" value="1"/>
</dbReference>
<dbReference type="InterPro" id="IPR036683">
    <property type="entry name" value="CO_DH_flav_C_dom_sf"/>
</dbReference>
<dbReference type="InterPro" id="IPR005107">
    <property type="entry name" value="CO_DH_flav_C"/>
</dbReference>
<evidence type="ECO:0000313" key="4">
    <source>
        <dbReference type="EMBL" id="EFD01564.1"/>
    </source>
</evidence>
<comment type="caution">
    <text evidence="4">The sequence shown here is derived from an EMBL/GenBank/DDBJ whole genome shotgun (WGS) entry which is preliminary data.</text>
</comment>
<dbReference type="GO" id="GO:0016491">
    <property type="term" value="F:oxidoreductase activity"/>
    <property type="evidence" value="ECO:0007669"/>
    <property type="project" value="UniProtKB-KW"/>
</dbReference>
<dbReference type="Pfam" id="PF00941">
    <property type="entry name" value="FAD_binding_5"/>
    <property type="match status" value="1"/>
</dbReference>
<dbReference type="InterPro" id="IPR016169">
    <property type="entry name" value="FAD-bd_PCMH_sub2"/>
</dbReference>
<dbReference type="EMBL" id="ACIO01000015">
    <property type="protein sequence ID" value="EFD01564.1"/>
    <property type="molecule type" value="Genomic_DNA"/>
</dbReference>
<dbReference type="SUPFAM" id="SSF55447">
    <property type="entry name" value="CO dehydrogenase flavoprotein C-terminal domain-like"/>
    <property type="match status" value="1"/>
</dbReference>
<name>D3A9E6_9FIRM</name>
<dbReference type="AlphaFoldDB" id="D3A9E6"/>
<evidence type="ECO:0000256" key="1">
    <source>
        <dbReference type="ARBA" id="ARBA00022630"/>
    </source>
</evidence>
<feature type="domain" description="FAD-binding PCMH-type" evidence="3">
    <location>
        <begin position="75"/>
        <end position="237"/>
    </location>
</feature>
<dbReference type="InterPro" id="IPR036318">
    <property type="entry name" value="FAD-bd_PCMH-like_sf"/>
</dbReference>
<evidence type="ECO:0000313" key="5">
    <source>
        <dbReference type="Proteomes" id="UP000004968"/>
    </source>
</evidence>
<dbReference type="HOGENOM" id="CLU_073026_0_0_9"/>
<evidence type="ECO:0000256" key="2">
    <source>
        <dbReference type="ARBA" id="ARBA00023002"/>
    </source>
</evidence>
<keyword evidence="1" id="KW-0285">Flavoprotein</keyword>
<dbReference type="InterPro" id="IPR002346">
    <property type="entry name" value="Mopterin_DH_FAD-bd"/>
</dbReference>
<organism evidence="4 5">
    <name type="scientific">Hungatella hathewayi DSM 13479</name>
    <dbReference type="NCBI Taxonomy" id="566550"/>
    <lineage>
        <taxon>Bacteria</taxon>
        <taxon>Bacillati</taxon>
        <taxon>Bacillota</taxon>
        <taxon>Clostridia</taxon>
        <taxon>Lachnospirales</taxon>
        <taxon>Lachnospiraceae</taxon>
        <taxon>Hungatella</taxon>
    </lineage>
</organism>
<dbReference type="Gene3D" id="3.30.465.10">
    <property type="match status" value="1"/>
</dbReference>
<dbReference type="InterPro" id="IPR051312">
    <property type="entry name" value="Diverse_Substr_Oxidored"/>
</dbReference>
<protein>
    <submittedName>
        <fullName evidence="4">FAD binding domain in molybdopterin dehydrogenase</fullName>
    </submittedName>
</protein>
<proteinExistence type="predicted"/>
<dbReference type="InterPro" id="IPR016166">
    <property type="entry name" value="FAD-bd_PCMH"/>
</dbReference>
<dbReference type="PANTHER" id="PTHR42659">
    <property type="entry name" value="XANTHINE DEHYDROGENASE SUBUNIT C-RELATED"/>
    <property type="match status" value="1"/>
</dbReference>
<dbReference type="Gene3D" id="3.30.390.50">
    <property type="entry name" value="CO dehydrogenase flavoprotein, C-terminal domain"/>
    <property type="match status" value="1"/>
</dbReference>
<keyword evidence="2" id="KW-0560">Oxidoreductase</keyword>
<reference evidence="4 5" key="1">
    <citation type="submission" date="2010-01" db="EMBL/GenBank/DDBJ databases">
        <authorList>
            <person name="Weinstock G."/>
            <person name="Sodergren E."/>
            <person name="Clifton S."/>
            <person name="Fulton L."/>
            <person name="Fulton B."/>
            <person name="Courtney L."/>
            <person name="Fronick C."/>
            <person name="Harrison M."/>
            <person name="Strong C."/>
            <person name="Farmer C."/>
            <person name="Delahaunty K."/>
            <person name="Markovic C."/>
            <person name="Hall O."/>
            <person name="Minx P."/>
            <person name="Tomlinson C."/>
            <person name="Mitreva M."/>
            <person name="Nelson J."/>
            <person name="Hou S."/>
            <person name="Wollam A."/>
            <person name="Pepin K.H."/>
            <person name="Johnson M."/>
            <person name="Bhonagiri V."/>
            <person name="Nash W.E."/>
            <person name="Warren W."/>
            <person name="Chinwalla A."/>
            <person name="Mardis E.R."/>
            <person name="Wilson R.K."/>
        </authorList>
    </citation>
    <scope>NUCLEOTIDE SEQUENCE [LARGE SCALE GENOMIC DNA]</scope>
    <source>
        <strain evidence="4 5">DSM 13479</strain>
    </source>
</reference>
<sequence length="329" mass="37052">MAEKCLNIAMNPHGKVKKCRKTAENRRIDCQSRREYDILFAALCLWVVRQREAGCGILHCEAAKEGKLWSQEEILVVRFKNYVKAGSLSEAYELNQKKSSIVGGGMMWLKLQNRVKMTLIDLSGLGLDTIEETEEEFRIGCMCTLRMLETHEGLNTYFQGVFKECTRAIVGVQFRNGATVGGSVFGRFGFSDIMTCLMALDTYVELYQGGVVSLKEFNHMKYDRDILVRIIIKKDGRRAAYAAQRRSGTDFPLIACCVAEKEGTWYVSAGARPFRAEVVEAAAVDGRVDCRAVAERFRFGNNTRGSAEYRKHLTEVYTGRLIKLLGGEV</sequence>